<dbReference type="Gene3D" id="2.60.120.620">
    <property type="entry name" value="q2cbj1_9rhob like domain"/>
    <property type="match status" value="1"/>
</dbReference>
<dbReference type="EMBL" id="OVEO01000008">
    <property type="protein sequence ID" value="SPQ97578.1"/>
    <property type="molecule type" value="Genomic_DNA"/>
</dbReference>
<reference evidence="2 4" key="1">
    <citation type="submission" date="2015-02" db="EMBL/GenBank/DDBJ databases">
        <authorList>
            <person name="Chooi Y.-H."/>
        </authorList>
    </citation>
    <scope>NUCLEOTIDE SEQUENCE [LARGE SCALE GENOMIC DNA]</scope>
    <source>
        <strain evidence="2">E3</strain>
    </source>
</reference>
<sequence length="370" mass="40732">MSTVKAIRWAIPTDVQAGVGDAGLLTPGHVSSWREKGYALVQGLLPDDLVTACREEAIQALQTHDAEDFGSGGKLEFPTCLGRCDEIPLHPNLIRAAAQLLGTVVTDLRLIQSDIWPKRGVECSKVGGQSNNDQRMHCDYGNNTLLHPPGWYEPECVAMIVYLSDVDDCGGGTAVSPRRGSDDPAYEYPLVAMPGYGGIPFVNDRTACEQYLAEHHPDYFQLRQGLYERELHVKFRMGTVLLYRHDVWHRGTPVKPGALRVVANLGYKRADAHWVSVWNRGWAKNMYWYSTPIMEKIVANASVEQRALLGIPPPGHRYWTPTTINAAVARYGVFGFDPAPYIATLPPGSASSSKAPRPQQATVDVSAPRA</sequence>
<proteinExistence type="predicted"/>
<dbReference type="Proteomes" id="UP000039324">
    <property type="component" value="Unassembled WGS sequence"/>
</dbReference>
<evidence type="ECO:0000313" key="3">
    <source>
        <dbReference type="EMBL" id="SPQ97578.1"/>
    </source>
</evidence>
<dbReference type="AlphaFoldDB" id="A0A0G4IQ42"/>
<keyword evidence="4" id="KW-1185">Reference proteome</keyword>
<feature type="compositionally biased region" description="Polar residues" evidence="1">
    <location>
        <begin position="349"/>
        <end position="363"/>
    </location>
</feature>
<evidence type="ECO:0000313" key="5">
    <source>
        <dbReference type="Proteomes" id="UP000290189"/>
    </source>
</evidence>
<evidence type="ECO:0000313" key="2">
    <source>
        <dbReference type="EMBL" id="CEO97271.1"/>
    </source>
</evidence>
<dbReference type="Proteomes" id="UP000290189">
    <property type="component" value="Unassembled WGS sequence"/>
</dbReference>
<organism evidence="2 4">
    <name type="scientific">Plasmodiophora brassicae</name>
    <name type="common">Clubroot disease agent</name>
    <dbReference type="NCBI Taxonomy" id="37360"/>
    <lineage>
        <taxon>Eukaryota</taxon>
        <taxon>Sar</taxon>
        <taxon>Rhizaria</taxon>
        <taxon>Endomyxa</taxon>
        <taxon>Phytomyxea</taxon>
        <taxon>Plasmodiophorida</taxon>
        <taxon>Plasmodiophoridae</taxon>
        <taxon>Plasmodiophora</taxon>
    </lineage>
</organism>
<gene>
    <name evidence="2" type="ORF">PBRA_000616</name>
    <name evidence="3" type="ORF">PLBR_LOCUS4793</name>
</gene>
<name>A0A0G4IQ42_PLABS</name>
<keyword evidence="3" id="KW-0496">Mitochondrion</keyword>
<dbReference type="OrthoDB" id="6332559at2759"/>
<feature type="region of interest" description="Disordered" evidence="1">
    <location>
        <begin position="347"/>
        <end position="370"/>
    </location>
</feature>
<dbReference type="SUPFAM" id="SSF51197">
    <property type="entry name" value="Clavaminate synthase-like"/>
    <property type="match status" value="1"/>
</dbReference>
<evidence type="ECO:0000313" key="4">
    <source>
        <dbReference type="Proteomes" id="UP000039324"/>
    </source>
</evidence>
<accession>A0A0G4IQ42</accession>
<protein>
    <submittedName>
        <fullName evidence="2">Uncharacterized protein</fullName>
    </submittedName>
</protein>
<reference evidence="3 5" key="2">
    <citation type="submission" date="2018-03" db="EMBL/GenBank/DDBJ databases">
        <authorList>
            <person name="Fogelqvist J."/>
        </authorList>
    </citation>
    <scope>NUCLEOTIDE SEQUENCE [LARGE SCALE GENOMIC DNA]</scope>
</reference>
<evidence type="ECO:0000256" key="1">
    <source>
        <dbReference type="SAM" id="MobiDB-lite"/>
    </source>
</evidence>
<geneLocation type="mitochondrion" evidence="3"/>
<dbReference type="EMBL" id="CDSF01000079">
    <property type="protein sequence ID" value="CEO97271.1"/>
    <property type="molecule type" value="Genomic_DNA"/>
</dbReference>
<dbReference type="OMA" id="WHRGTPV"/>